<feature type="modified residue" description="4-aspartylphosphate" evidence="3">
    <location>
        <position position="55"/>
    </location>
</feature>
<dbReference type="GO" id="GO:0000160">
    <property type="term" value="P:phosphorelay signal transduction system"/>
    <property type="evidence" value="ECO:0007669"/>
    <property type="project" value="UniProtKB-KW"/>
</dbReference>
<dbReference type="Proteomes" id="UP000176864">
    <property type="component" value="Unassembled WGS sequence"/>
</dbReference>
<dbReference type="EMBL" id="MFEK01000010">
    <property type="protein sequence ID" value="OGE78980.1"/>
    <property type="molecule type" value="Genomic_DNA"/>
</dbReference>
<evidence type="ECO:0000313" key="5">
    <source>
        <dbReference type="EMBL" id="OGE78980.1"/>
    </source>
</evidence>
<comment type="caution">
    <text evidence="5">The sequence shown here is derived from an EMBL/GenBank/DDBJ whole genome shotgun (WGS) entry which is preliminary data.</text>
</comment>
<proteinExistence type="predicted"/>
<evidence type="ECO:0000256" key="1">
    <source>
        <dbReference type="ARBA" id="ARBA00022553"/>
    </source>
</evidence>
<dbReference type="PROSITE" id="PS50110">
    <property type="entry name" value="RESPONSE_REGULATORY"/>
    <property type="match status" value="1"/>
</dbReference>
<dbReference type="InterPro" id="IPR011006">
    <property type="entry name" value="CheY-like_superfamily"/>
</dbReference>
<dbReference type="CDD" id="cd00156">
    <property type="entry name" value="REC"/>
    <property type="match status" value="1"/>
</dbReference>
<sequence>MVEKVHILYADDDQIMRRIIGGELARHGFEVIYASDGNEAREMARRLMPELVMLDYRMPIFDGLKVTSYLKSEEPTKNLPVILLTNEDVSIEAQKFWKELGLDAYIHKSASFEELYGLVCRVLKSYGCEAPPIQEPGGKKD</sequence>
<gene>
    <name evidence="5" type="ORF">A2751_00760</name>
</gene>
<dbReference type="SMART" id="SM00448">
    <property type="entry name" value="REC"/>
    <property type="match status" value="1"/>
</dbReference>
<name>A0A1F5NNN2_9BACT</name>
<evidence type="ECO:0000259" key="4">
    <source>
        <dbReference type="PROSITE" id="PS50110"/>
    </source>
</evidence>
<evidence type="ECO:0000256" key="3">
    <source>
        <dbReference type="PROSITE-ProRule" id="PRU00169"/>
    </source>
</evidence>
<dbReference type="SUPFAM" id="SSF52172">
    <property type="entry name" value="CheY-like"/>
    <property type="match status" value="1"/>
</dbReference>
<dbReference type="STRING" id="1817824.A2751_00760"/>
<dbReference type="InterPro" id="IPR050595">
    <property type="entry name" value="Bact_response_regulator"/>
</dbReference>
<accession>A0A1F5NNN2</accession>
<dbReference type="InterPro" id="IPR001789">
    <property type="entry name" value="Sig_transdc_resp-reg_receiver"/>
</dbReference>
<keyword evidence="1 3" id="KW-0597">Phosphoprotein</keyword>
<dbReference type="AlphaFoldDB" id="A0A1F5NNN2"/>
<dbReference type="Pfam" id="PF00072">
    <property type="entry name" value="Response_reg"/>
    <property type="match status" value="1"/>
</dbReference>
<organism evidence="5 6">
    <name type="scientific">Candidatus Doudnabacteria bacterium RIFCSPHIGHO2_01_FULL_46_14</name>
    <dbReference type="NCBI Taxonomy" id="1817824"/>
    <lineage>
        <taxon>Bacteria</taxon>
        <taxon>Candidatus Doudnaibacteriota</taxon>
    </lineage>
</organism>
<keyword evidence="2" id="KW-0902">Two-component regulatory system</keyword>
<evidence type="ECO:0000256" key="2">
    <source>
        <dbReference type="ARBA" id="ARBA00023012"/>
    </source>
</evidence>
<dbReference type="Gene3D" id="3.40.50.2300">
    <property type="match status" value="1"/>
</dbReference>
<reference evidence="5 6" key="1">
    <citation type="journal article" date="2016" name="Nat. Commun.">
        <title>Thousands of microbial genomes shed light on interconnected biogeochemical processes in an aquifer system.</title>
        <authorList>
            <person name="Anantharaman K."/>
            <person name="Brown C.T."/>
            <person name="Hug L.A."/>
            <person name="Sharon I."/>
            <person name="Castelle C.J."/>
            <person name="Probst A.J."/>
            <person name="Thomas B.C."/>
            <person name="Singh A."/>
            <person name="Wilkins M.J."/>
            <person name="Karaoz U."/>
            <person name="Brodie E.L."/>
            <person name="Williams K.H."/>
            <person name="Hubbard S.S."/>
            <person name="Banfield J.F."/>
        </authorList>
    </citation>
    <scope>NUCLEOTIDE SEQUENCE [LARGE SCALE GENOMIC DNA]</scope>
</reference>
<dbReference type="PANTHER" id="PTHR44591:SF14">
    <property type="entry name" value="PROTEIN PILG"/>
    <property type="match status" value="1"/>
</dbReference>
<evidence type="ECO:0000313" key="6">
    <source>
        <dbReference type="Proteomes" id="UP000176864"/>
    </source>
</evidence>
<dbReference type="PANTHER" id="PTHR44591">
    <property type="entry name" value="STRESS RESPONSE REGULATOR PROTEIN 1"/>
    <property type="match status" value="1"/>
</dbReference>
<feature type="domain" description="Response regulatory" evidence="4">
    <location>
        <begin position="6"/>
        <end position="123"/>
    </location>
</feature>
<protein>
    <recommendedName>
        <fullName evidence="4">Response regulatory domain-containing protein</fullName>
    </recommendedName>
</protein>